<dbReference type="InterPro" id="IPR043502">
    <property type="entry name" value="DNA/RNA_pol_sf"/>
</dbReference>
<protein>
    <submittedName>
        <fullName evidence="1">Uncharacterized protein</fullName>
    </submittedName>
</protein>
<dbReference type="SUPFAM" id="SSF56672">
    <property type="entry name" value="DNA/RNA polymerases"/>
    <property type="match status" value="1"/>
</dbReference>
<name>A0AA47LZC4_MERPO</name>
<dbReference type="AlphaFoldDB" id="A0AA47LZC4"/>
<sequence>MIVNHTQRKQKREIRPLKQMQVIQMEKSFNALELHYFKETDGKIIWVTPEAEKVTLRLELDTGEEILEKAAPAFPGRICNLTHMKAQLILEDDAKVEAELQQSEDRGVISKVDWCDWATPIVPEVKKTGAIRICGDFMVTVNPVLHADQYPLRRTSEDINGS</sequence>
<dbReference type="PANTHER" id="PTHR37984">
    <property type="entry name" value="PROTEIN CBG26694"/>
    <property type="match status" value="1"/>
</dbReference>
<dbReference type="PANTHER" id="PTHR37984:SF14">
    <property type="entry name" value="RIBONUCLEASE H"/>
    <property type="match status" value="1"/>
</dbReference>
<reference evidence="1" key="1">
    <citation type="journal article" date="2023" name="Front. Mar. Sci.">
        <title>A new Merluccius polli reference genome to investigate the effects of global change in West African waters.</title>
        <authorList>
            <person name="Mateo J.L."/>
            <person name="Blanco-Fernandez C."/>
            <person name="Garcia-Vazquez E."/>
            <person name="Machado-Schiaffino G."/>
        </authorList>
    </citation>
    <scope>NUCLEOTIDE SEQUENCE</scope>
    <source>
        <strain evidence="1">C29</strain>
        <tissue evidence="1">Fin</tissue>
    </source>
</reference>
<gene>
    <name evidence="1" type="ORF">N1851_034657</name>
</gene>
<dbReference type="InterPro" id="IPR050951">
    <property type="entry name" value="Retrovirus_Pol_polyprotein"/>
</dbReference>
<proteinExistence type="predicted"/>
<accession>A0AA47LZC4</accession>
<evidence type="ECO:0000313" key="2">
    <source>
        <dbReference type="Proteomes" id="UP001174136"/>
    </source>
</evidence>
<evidence type="ECO:0000313" key="1">
    <source>
        <dbReference type="EMBL" id="KAK0130709.1"/>
    </source>
</evidence>
<dbReference type="Proteomes" id="UP001174136">
    <property type="component" value="Unassembled WGS sequence"/>
</dbReference>
<dbReference type="Gene3D" id="3.10.10.10">
    <property type="entry name" value="HIV Type 1 Reverse Transcriptase, subunit A, domain 1"/>
    <property type="match status" value="1"/>
</dbReference>
<comment type="caution">
    <text evidence="1">The sequence shown here is derived from an EMBL/GenBank/DDBJ whole genome shotgun (WGS) entry which is preliminary data.</text>
</comment>
<dbReference type="EMBL" id="JAOPHQ010006653">
    <property type="protein sequence ID" value="KAK0130709.1"/>
    <property type="molecule type" value="Genomic_DNA"/>
</dbReference>
<keyword evidence="2" id="KW-1185">Reference proteome</keyword>
<organism evidence="1 2">
    <name type="scientific">Merluccius polli</name>
    <name type="common">Benguela hake</name>
    <name type="synonym">Merluccius cadenati</name>
    <dbReference type="NCBI Taxonomy" id="89951"/>
    <lineage>
        <taxon>Eukaryota</taxon>
        <taxon>Metazoa</taxon>
        <taxon>Chordata</taxon>
        <taxon>Craniata</taxon>
        <taxon>Vertebrata</taxon>
        <taxon>Euteleostomi</taxon>
        <taxon>Actinopterygii</taxon>
        <taxon>Neopterygii</taxon>
        <taxon>Teleostei</taxon>
        <taxon>Neoteleostei</taxon>
        <taxon>Acanthomorphata</taxon>
        <taxon>Zeiogadaria</taxon>
        <taxon>Gadariae</taxon>
        <taxon>Gadiformes</taxon>
        <taxon>Gadoidei</taxon>
        <taxon>Merlucciidae</taxon>
        <taxon>Merluccius</taxon>
    </lineage>
</organism>